<evidence type="ECO:0000313" key="2">
    <source>
        <dbReference type="Proteomes" id="UP000244441"/>
    </source>
</evidence>
<evidence type="ECO:0000313" key="1">
    <source>
        <dbReference type="EMBL" id="AWB68241.1"/>
    </source>
</evidence>
<dbReference type="Proteomes" id="UP000244441">
    <property type="component" value="Chromosome"/>
</dbReference>
<dbReference type="AlphaFoldDB" id="A0A2S0VVJ9"/>
<dbReference type="RefSeq" id="WP_108604305.1">
    <property type="nucleotide sequence ID" value="NZ_CP026604.1"/>
</dbReference>
<dbReference type="Gene3D" id="2.60.120.260">
    <property type="entry name" value="Galactose-binding domain-like"/>
    <property type="match status" value="1"/>
</dbReference>
<sequence>MFSYWYQAQQKSTPAAEQPEHYAFLTALYEQDKAKPLPRLESVRKNTALKSGPFELTSGYAEMMLGNGATIQLNAPVKIELLAGDHILLHEGNIRVTMPVTKRGLNISTAKKGLFIANTLNKNSQLNRLDHKRTLTNIYWNTPSAATFDINAKGQVQPTNQPIVKITEDYYPVVEHADYQQNTISHIARNSITIDRLRLPSVDSPKLVASIIYHSDVAAEIYLDLGIELGEPISEMKVNVSSGSGVINLDIPVNSDTLINDKMVVDATMFDTRDLSPIDVDQMAIVDAARPVKEDIDLLTNVNTGFETGDFSDWQLSWQSKGSIDVTKDAAKDGNYGLQINTHSGPADFNLAPSLLPTGFMHPNKRYKLSFDLKRVDGHNSWAGGYAHLSSYINGQYQQTPQGPWLGGSSYYQWMHIEKEILGKNWPAEGTNLHFAFRTPGQEWYMDNIRFVQVRPKPNLLNQWYMNFEPGVMPPNLQVHLGNEKKPSRAYVSKEAALRGKFGLVADAIQGELRFTITPAAFKQQQLKINTDYQLSYDLKVIEGQASLFHQPNTGGWFPTTGWISGTPANGSTVMIDKNGVKSTSSANKKRVKVIIPAAKISHNEDFSLTFILAEGALAYIDFITFAPVK</sequence>
<dbReference type="EMBL" id="CP026604">
    <property type="protein sequence ID" value="AWB68241.1"/>
    <property type="molecule type" value="Genomic_DNA"/>
</dbReference>
<protein>
    <submittedName>
        <fullName evidence="1">Uncharacterized protein</fullName>
    </submittedName>
</protein>
<dbReference type="InterPro" id="IPR008979">
    <property type="entry name" value="Galactose-bd-like_sf"/>
</dbReference>
<dbReference type="KEGG" id="cate:C2869_18290"/>
<proteinExistence type="predicted"/>
<gene>
    <name evidence="1" type="ORF">C2869_18290</name>
</gene>
<keyword evidence="2" id="KW-1185">Reference proteome</keyword>
<dbReference type="SUPFAM" id="SSF49785">
    <property type="entry name" value="Galactose-binding domain-like"/>
    <property type="match status" value="1"/>
</dbReference>
<name>A0A2S0VVJ9_9ALTE</name>
<organism evidence="1 2">
    <name type="scientific">Saccharobesus litoralis</name>
    <dbReference type="NCBI Taxonomy" id="2172099"/>
    <lineage>
        <taxon>Bacteria</taxon>
        <taxon>Pseudomonadati</taxon>
        <taxon>Pseudomonadota</taxon>
        <taxon>Gammaproteobacteria</taxon>
        <taxon>Alteromonadales</taxon>
        <taxon>Alteromonadaceae</taxon>
        <taxon>Saccharobesus</taxon>
    </lineage>
</organism>
<dbReference type="OrthoDB" id="275800at2"/>
<accession>A0A2S0VVJ9</accession>
<reference evidence="1 2" key="1">
    <citation type="submission" date="2018-01" db="EMBL/GenBank/DDBJ databases">
        <title>Genome sequence of a Cantenovulum-like bacteria.</title>
        <authorList>
            <person name="Tan W.R."/>
            <person name="Lau N.-S."/>
            <person name="Go F."/>
            <person name="Amirul A.-A.A."/>
        </authorList>
    </citation>
    <scope>NUCLEOTIDE SEQUENCE [LARGE SCALE GENOMIC DNA]</scope>
    <source>
        <strain evidence="1 2">CCB-QB4</strain>
    </source>
</reference>